<evidence type="ECO:0000259" key="3">
    <source>
        <dbReference type="PROSITE" id="PS51371"/>
    </source>
</evidence>
<dbReference type="EMBL" id="AJWJ01000759">
    <property type="protein sequence ID" value="KAF2069059.1"/>
    <property type="molecule type" value="Genomic_DNA"/>
</dbReference>
<dbReference type="Pfam" id="PF00571">
    <property type="entry name" value="CBS"/>
    <property type="match status" value="2"/>
</dbReference>
<evidence type="ECO:0000313" key="4">
    <source>
        <dbReference type="EMBL" id="KAF2069059.1"/>
    </source>
</evidence>
<dbReference type="InterPro" id="IPR046342">
    <property type="entry name" value="CBS_dom_sf"/>
</dbReference>
<dbReference type="AlphaFoldDB" id="A0A8J4V2S3"/>
<feature type="domain" description="CBS" evidence="3">
    <location>
        <begin position="106"/>
        <end position="166"/>
    </location>
</feature>
<organism evidence="4 5">
    <name type="scientific">Polysphondylium violaceum</name>
    <dbReference type="NCBI Taxonomy" id="133409"/>
    <lineage>
        <taxon>Eukaryota</taxon>
        <taxon>Amoebozoa</taxon>
        <taxon>Evosea</taxon>
        <taxon>Eumycetozoa</taxon>
        <taxon>Dictyostelia</taxon>
        <taxon>Dictyosteliales</taxon>
        <taxon>Dictyosteliaceae</taxon>
        <taxon>Polysphondylium</taxon>
    </lineage>
</organism>
<evidence type="ECO:0000256" key="1">
    <source>
        <dbReference type="ARBA" id="ARBA00022737"/>
    </source>
</evidence>
<name>A0A8J4V2S3_9MYCE</name>
<keyword evidence="1" id="KW-0677">Repeat</keyword>
<evidence type="ECO:0000313" key="5">
    <source>
        <dbReference type="Proteomes" id="UP000695562"/>
    </source>
</evidence>
<dbReference type="SUPFAM" id="SSF54631">
    <property type="entry name" value="CBS-domain pair"/>
    <property type="match status" value="1"/>
</dbReference>
<proteinExistence type="predicted"/>
<comment type="caution">
    <text evidence="4">The sequence shown here is derived from an EMBL/GenBank/DDBJ whole genome shotgun (WGS) entry which is preliminary data.</text>
</comment>
<protein>
    <recommendedName>
        <fullName evidence="3">CBS domain-containing protein</fullName>
    </recommendedName>
</protein>
<accession>A0A8J4V2S3</accession>
<keyword evidence="2" id="KW-0129">CBS domain</keyword>
<dbReference type="PANTHER" id="PTHR48108:SF28">
    <property type="entry name" value="CBS DOMAIN-CONTAINING PROTEIN"/>
    <property type="match status" value="1"/>
</dbReference>
<dbReference type="Gene3D" id="3.10.580.10">
    <property type="entry name" value="CBS-domain"/>
    <property type="match status" value="1"/>
</dbReference>
<dbReference type="Gene3D" id="3.90.1280.20">
    <property type="match status" value="1"/>
</dbReference>
<dbReference type="PANTHER" id="PTHR48108">
    <property type="entry name" value="CBS DOMAIN-CONTAINING PROTEIN CBSX2, CHLOROPLASTIC"/>
    <property type="match status" value="1"/>
</dbReference>
<evidence type="ECO:0000256" key="2">
    <source>
        <dbReference type="PROSITE-ProRule" id="PRU00703"/>
    </source>
</evidence>
<keyword evidence="5" id="KW-1185">Reference proteome</keyword>
<dbReference type="PROSITE" id="PS51371">
    <property type="entry name" value="CBS"/>
    <property type="match status" value="2"/>
</dbReference>
<sequence>MNLTQQDQEKIISFLGKNEKAYYNPKVGEMMTTKILVIEPSKTLADALEIMVKEGFKSIPVVDKSTNQLLGVITDRDLRTYCKSIFNYTLKEVMDTLAQHKISDILPPFHLCQKVKEDTLINESAKILKQVNINCLPVVTNDNQLSGVITRSDMLDHLIRILEPLE</sequence>
<dbReference type="SMART" id="SM00116">
    <property type="entry name" value="CBS"/>
    <property type="match status" value="2"/>
</dbReference>
<dbReference type="OrthoDB" id="418595at2759"/>
<feature type="domain" description="CBS" evidence="3">
    <location>
        <begin position="31"/>
        <end position="92"/>
    </location>
</feature>
<reference evidence="4" key="1">
    <citation type="submission" date="2020-01" db="EMBL/GenBank/DDBJ databases">
        <title>Development of genomics and gene disruption for Polysphondylium violaceum indicates a role for the polyketide synthase stlB in stalk morphogenesis.</title>
        <authorList>
            <person name="Narita B."/>
            <person name="Kawabe Y."/>
            <person name="Kin K."/>
            <person name="Saito T."/>
            <person name="Gibbs R."/>
            <person name="Kuspa A."/>
            <person name="Muzny D."/>
            <person name="Queller D."/>
            <person name="Richards S."/>
            <person name="Strassman J."/>
            <person name="Sucgang R."/>
            <person name="Worley K."/>
            <person name="Schaap P."/>
        </authorList>
    </citation>
    <scope>NUCLEOTIDE SEQUENCE</scope>
    <source>
        <strain evidence="4">QSvi11</strain>
    </source>
</reference>
<dbReference type="Proteomes" id="UP000695562">
    <property type="component" value="Unassembled WGS sequence"/>
</dbReference>
<dbReference type="InterPro" id="IPR000644">
    <property type="entry name" value="CBS_dom"/>
</dbReference>
<dbReference type="InterPro" id="IPR051462">
    <property type="entry name" value="CBS_domain-containing"/>
</dbReference>
<gene>
    <name evidence="4" type="ORF">CYY_009623</name>
</gene>